<accession>A0A7K0C9F0</accession>
<dbReference type="EMBL" id="WEGJ01000001">
    <property type="protein sequence ID" value="MQY10085.1"/>
    <property type="molecule type" value="Genomic_DNA"/>
</dbReference>
<protein>
    <submittedName>
        <fullName evidence="1">Uncharacterized protein</fullName>
    </submittedName>
</protein>
<dbReference type="RefSeq" id="WP_153449453.1">
    <property type="nucleotide sequence ID" value="NZ_WEGJ01000001.1"/>
</dbReference>
<proteinExistence type="predicted"/>
<dbReference type="Proteomes" id="UP000466345">
    <property type="component" value="Unassembled WGS sequence"/>
</dbReference>
<dbReference type="OrthoDB" id="4105219at2"/>
<keyword evidence="2" id="KW-1185">Reference proteome</keyword>
<reference evidence="1 2" key="1">
    <citation type="submission" date="2019-10" db="EMBL/GenBank/DDBJ databases">
        <title>Streptomyces smaragdinus sp. nov. and Streptomyces fabii sp. nov., isolated from the gut of fungus growing-termite Macrotermes natalensis.</title>
        <authorList>
            <person name="Schwitalla J."/>
            <person name="Benndorf R."/>
            <person name="Martin K."/>
            <person name="De Beer W."/>
            <person name="Kaster A.-K."/>
            <person name="Vollmers J."/>
            <person name="Poulsen M."/>
            <person name="Beemelmanns C."/>
        </authorList>
    </citation>
    <scope>NUCLEOTIDE SEQUENCE [LARGE SCALE GENOMIC DNA]</scope>
    <source>
        <strain evidence="1 2">RB5</strain>
    </source>
</reference>
<sequence length="281" mass="30097">MIDGGAFGVDRQPFPLSFTVRETGGSWQVRGAAAQASELVDMLFRSANDTVLVVDLATTSFLHEDYSSWQPSLIAAEQGVDVTVHSVGAWVCHSPEFGAEILQMHRDSLPRFLDDTWSPYELSLLDVPGTPTPAQLDEIALILRTAGAGEAVLPALPGSRVWYSGHDDCYLSVESTDPALPAAILSRLLTRQAASALADTGAVIPVPEPDTAMAERLIRENPHWIGVVGSAVANSVTLHLSAVPQPWRLDHALPDHADYTATLDTVHGTWQLAPVEDAPPG</sequence>
<evidence type="ECO:0000313" key="2">
    <source>
        <dbReference type="Proteomes" id="UP000466345"/>
    </source>
</evidence>
<evidence type="ECO:0000313" key="1">
    <source>
        <dbReference type="EMBL" id="MQY10085.1"/>
    </source>
</evidence>
<comment type="caution">
    <text evidence="1">The sequence shown here is derived from an EMBL/GenBank/DDBJ whole genome shotgun (WGS) entry which is preliminary data.</text>
</comment>
<dbReference type="AlphaFoldDB" id="A0A7K0C9F0"/>
<organism evidence="1 2">
    <name type="scientific">Streptomyces smaragdinus</name>
    <dbReference type="NCBI Taxonomy" id="2585196"/>
    <lineage>
        <taxon>Bacteria</taxon>
        <taxon>Bacillati</taxon>
        <taxon>Actinomycetota</taxon>
        <taxon>Actinomycetes</taxon>
        <taxon>Kitasatosporales</taxon>
        <taxon>Streptomycetaceae</taxon>
        <taxon>Streptomyces</taxon>
    </lineage>
</organism>
<name>A0A7K0C9F0_9ACTN</name>
<gene>
    <name evidence="1" type="ORF">SRB5_01890</name>
</gene>